<feature type="region of interest" description="Disordered" evidence="1">
    <location>
        <begin position="75"/>
        <end position="102"/>
    </location>
</feature>
<feature type="compositionally biased region" description="Polar residues" evidence="1">
    <location>
        <begin position="78"/>
        <end position="87"/>
    </location>
</feature>
<organism evidence="2 3">
    <name type="scientific">Liparis tanakae</name>
    <name type="common">Tanaka's snailfish</name>
    <dbReference type="NCBI Taxonomy" id="230148"/>
    <lineage>
        <taxon>Eukaryota</taxon>
        <taxon>Metazoa</taxon>
        <taxon>Chordata</taxon>
        <taxon>Craniata</taxon>
        <taxon>Vertebrata</taxon>
        <taxon>Euteleostomi</taxon>
        <taxon>Actinopterygii</taxon>
        <taxon>Neopterygii</taxon>
        <taxon>Teleostei</taxon>
        <taxon>Neoteleostei</taxon>
        <taxon>Acanthomorphata</taxon>
        <taxon>Eupercaria</taxon>
        <taxon>Perciformes</taxon>
        <taxon>Cottioidei</taxon>
        <taxon>Cottales</taxon>
        <taxon>Liparidae</taxon>
        <taxon>Liparis</taxon>
    </lineage>
</organism>
<evidence type="ECO:0000313" key="2">
    <source>
        <dbReference type="EMBL" id="TNN35880.1"/>
    </source>
</evidence>
<reference evidence="2 3" key="1">
    <citation type="submission" date="2019-03" db="EMBL/GenBank/DDBJ databases">
        <title>First draft genome of Liparis tanakae, snailfish: a comprehensive survey of snailfish specific genes.</title>
        <authorList>
            <person name="Kim W."/>
            <person name="Song I."/>
            <person name="Jeong J.-H."/>
            <person name="Kim D."/>
            <person name="Kim S."/>
            <person name="Ryu S."/>
            <person name="Song J.Y."/>
            <person name="Lee S.K."/>
        </authorList>
    </citation>
    <scope>NUCLEOTIDE SEQUENCE [LARGE SCALE GENOMIC DNA]</scope>
    <source>
        <tissue evidence="2">Muscle</tissue>
    </source>
</reference>
<evidence type="ECO:0000256" key="1">
    <source>
        <dbReference type="SAM" id="MobiDB-lite"/>
    </source>
</evidence>
<comment type="caution">
    <text evidence="2">The sequence shown here is derived from an EMBL/GenBank/DDBJ whole genome shotgun (WGS) entry which is preliminary data.</text>
</comment>
<proteinExistence type="predicted"/>
<dbReference type="AlphaFoldDB" id="A0A4Z2F4U6"/>
<accession>A0A4Z2F4U6</accession>
<name>A0A4Z2F4U6_9TELE</name>
<dbReference type="EMBL" id="SRLO01001693">
    <property type="protein sequence ID" value="TNN35880.1"/>
    <property type="molecule type" value="Genomic_DNA"/>
</dbReference>
<protein>
    <submittedName>
        <fullName evidence="2">Uncharacterized protein</fullName>
    </submittedName>
</protein>
<evidence type="ECO:0000313" key="3">
    <source>
        <dbReference type="Proteomes" id="UP000314294"/>
    </source>
</evidence>
<sequence length="126" mass="13824">MSKHPTFYEISVHARLLLDGGRQAAVQQRVEELGVLAAQRLQALHHGLRVEHDLILTQPLHGFFTRSPTQERKLLGASSFSQSSQPADGSEEPVDRGLRGGDVAAANVSIKVTDKMESSDQQQINK</sequence>
<keyword evidence="3" id="KW-1185">Reference proteome</keyword>
<dbReference type="Proteomes" id="UP000314294">
    <property type="component" value="Unassembled WGS sequence"/>
</dbReference>
<gene>
    <name evidence="2" type="ORF">EYF80_053953</name>
</gene>